<accession>A0A0A2WYL6</accession>
<protein>
    <recommendedName>
        <fullName evidence="4">DUF1570 domain-containing protein</fullName>
    </recommendedName>
</protein>
<comment type="caution">
    <text evidence="2">The sequence shown here is derived from an EMBL/GenBank/DDBJ whole genome shotgun (WGS) entry which is preliminary data.</text>
</comment>
<evidence type="ECO:0000256" key="1">
    <source>
        <dbReference type="SAM" id="SignalP"/>
    </source>
</evidence>
<dbReference type="Proteomes" id="UP000030518">
    <property type="component" value="Unassembled WGS sequence"/>
</dbReference>
<keyword evidence="3" id="KW-1185">Reference proteome</keyword>
<dbReference type="PATRIC" id="fig|1300345.3.peg.2510"/>
<sequence>MAPTSRLEFAMAISKWLSLLALAPVLSLAADTAAPPALADFVAHCDAQGRTVWKVSLCAPVVVVAQDGTVQWTSTTPPSAPLPSTRANTSVDWGGSKWVMLLAPLPTSDAELRRLVYHESFHVHQGALGLPDNMAVAAHLESQQARVSIRLEWSELEQALASTGDARKRAIERALAYRAQRLTDATARSDERAQMRHEGLAEYTGTVLSGDAAALAIDSLKHANERPSFARSFAYVSGPAWGLLLDALVPDWKAQLAAKPDADLPDLMPLKPATLPRVLIRGAIEREEASRAYRRKQLVDDATQRTSEANGLHLPLAKIQLDFDPNRVVPMPDGSQVYDKITLTSDWGTIAVDGAPLRIVKEWNAAYVPWPLPGEMTLKLADGWSAQRGADGRMIVGKKESP</sequence>
<dbReference type="AlphaFoldDB" id="A0A0A2WYL6"/>
<feature type="signal peptide" evidence="1">
    <location>
        <begin position="1"/>
        <end position="29"/>
    </location>
</feature>
<organism evidence="2 3">
    <name type="scientific">Lysobacter dokdonensis DS-58</name>
    <dbReference type="NCBI Taxonomy" id="1300345"/>
    <lineage>
        <taxon>Bacteria</taxon>
        <taxon>Pseudomonadati</taxon>
        <taxon>Pseudomonadota</taxon>
        <taxon>Gammaproteobacteria</taxon>
        <taxon>Lysobacterales</taxon>
        <taxon>Lysobacteraceae</taxon>
        <taxon>Noviluteimonas</taxon>
    </lineage>
</organism>
<proteinExistence type="predicted"/>
<evidence type="ECO:0000313" key="3">
    <source>
        <dbReference type="Proteomes" id="UP000030518"/>
    </source>
</evidence>
<keyword evidence="1" id="KW-0732">Signal</keyword>
<dbReference type="eggNOG" id="ENOG502Z9XA">
    <property type="taxonomic scope" value="Bacteria"/>
</dbReference>
<evidence type="ECO:0008006" key="4">
    <source>
        <dbReference type="Google" id="ProtNLM"/>
    </source>
</evidence>
<dbReference type="EMBL" id="JRKJ01000021">
    <property type="protein sequence ID" value="KGQ18084.1"/>
    <property type="molecule type" value="Genomic_DNA"/>
</dbReference>
<evidence type="ECO:0000313" key="2">
    <source>
        <dbReference type="EMBL" id="KGQ18084.1"/>
    </source>
</evidence>
<feature type="chain" id="PRO_5001996532" description="DUF1570 domain-containing protein" evidence="1">
    <location>
        <begin position="30"/>
        <end position="402"/>
    </location>
</feature>
<reference evidence="2 3" key="1">
    <citation type="submission" date="2014-09" db="EMBL/GenBank/DDBJ databases">
        <title>Genome sequences of Lysobacter dokdonensis DS-58.</title>
        <authorList>
            <person name="Kim J.F."/>
            <person name="Kwak M.-J."/>
        </authorList>
    </citation>
    <scope>NUCLEOTIDE SEQUENCE [LARGE SCALE GENOMIC DNA]</scope>
    <source>
        <strain evidence="2 3">DS-58</strain>
    </source>
</reference>
<name>A0A0A2WYL6_9GAMM</name>
<dbReference type="STRING" id="1300345.LF41_1438"/>
<gene>
    <name evidence="2" type="ORF">LF41_1438</name>
</gene>